<feature type="compositionally biased region" description="Basic and acidic residues" evidence="3">
    <location>
        <begin position="1"/>
        <end position="16"/>
    </location>
</feature>
<feature type="region of interest" description="Disordered" evidence="3">
    <location>
        <begin position="1"/>
        <end position="33"/>
    </location>
</feature>
<keyword evidence="1 5" id="KW-0808">Transferase</keyword>
<sequence length="295" mass="32490">MAAEDKPDWIEDRADLEQALASSKNDPRKDTLLGLDADGTARAFGRIMMNPGSVKAHSAGGVDPAWRRRGIGRAVFAWQERRARERLAGAGVEGGVLRTYVEERNPSHVALLELTGSTVVRYFTEMTRPLTEPIPELAFPAELDLVTFDEAISDEVRLAHNDAFADHWGSEPRDEESWGFVTAHPEFRADWSLALVERQTRSVAAYQMASFDPGSRELLGRAEGYTDLLGVRRAWRGRGLAPALLAEAMRRFRAGGMDSAGLGVDTENPSGALGLYERMGYVPTQRSLAFDLTVT</sequence>
<organism evidence="5 6">
    <name type="scientific">Arthrobacter crusticola</name>
    <dbReference type="NCBI Taxonomy" id="2547960"/>
    <lineage>
        <taxon>Bacteria</taxon>
        <taxon>Bacillati</taxon>
        <taxon>Actinomycetota</taxon>
        <taxon>Actinomycetes</taxon>
        <taxon>Micrococcales</taxon>
        <taxon>Micrococcaceae</taxon>
        <taxon>Arthrobacter</taxon>
    </lineage>
</organism>
<gene>
    <name evidence="5" type="ORF">E2F48_15340</name>
</gene>
<keyword evidence="6" id="KW-1185">Reference proteome</keyword>
<evidence type="ECO:0000256" key="1">
    <source>
        <dbReference type="ARBA" id="ARBA00022679"/>
    </source>
</evidence>
<evidence type="ECO:0000259" key="4">
    <source>
        <dbReference type="PROSITE" id="PS51186"/>
    </source>
</evidence>
<dbReference type="CDD" id="cd04301">
    <property type="entry name" value="NAT_SF"/>
    <property type="match status" value="2"/>
</dbReference>
<comment type="caution">
    <text evidence="5">The sequence shown here is derived from an EMBL/GenBank/DDBJ whole genome shotgun (WGS) entry which is preliminary data.</text>
</comment>
<protein>
    <submittedName>
        <fullName evidence="5">GNAT family N-acetyltransferase</fullName>
    </submittedName>
</protein>
<dbReference type="Gene3D" id="3.40.630.30">
    <property type="match status" value="1"/>
</dbReference>
<dbReference type="Pfam" id="PF00583">
    <property type="entry name" value="Acetyltransf_1"/>
    <property type="match status" value="1"/>
</dbReference>
<dbReference type="InterPro" id="IPR016181">
    <property type="entry name" value="Acyl_CoA_acyltransferase"/>
</dbReference>
<feature type="domain" description="N-acetyltransferase" evidence="4">
    <location>
        <begin position="1"/>
        <end position="146"/>
    </location>
</feature>
<name>A0A4R5TRA4_9MICC</name>
<evidence type="ECO:0000313" key="5">
    <source>
        <dbReference type="EMBL" id="TDK24259.1"/>
    </source>
</evidence>
<keyword evidence="2" id="KW-0012">Acyltransferase</keyword>
<dbReference type="PANTHER" id="PTHR43420">
    <property type="entry name" value="ACETYLTRANSFERASE"/>
    <property type="match status" value="1"/>
</dbReference>
<dbReference type="OrthoDB" id="9799092at2"/>
<evidence type="ECO:0000256" key="3">
    <source>
        <dbReference type="SAM" id="MobiDB-lite"/>
    </source>
</evidence>
<reference evidence="5 6" key="1">
    <citation type="submission" date="2019-03" db="EMBL/GenBank/DDBJ databases">
        <title>Arthrobacter sp. nov., an bacterium isolated from biocrust in Mu Us Desert.</title>
        <authorList>
            <person name="Lixiong L."/>
        </authorList>
    </citation>
    <scope>NUCLEOTIDE SEQUENCE [LARGE SCALE GENOMIC DNA]</scope>
    <source>
        <strain evidence="5 6">SLN-3</strain>
    </source>
</reference>
<dbReference type="Proteomes" id="UP000295411">
    <property type="component" value="Unassembled WGS sequence"/>
</dbReference>
<dbReference type="InterPro" id="IPR000182">
    <property type="entry name" value="GNAT_dom"/>
</dbReference>
<feature type="domain" description="N-acetyltransferase" evidence="4">
    <location>
        <begin position="143"/>
        <end position="295"/>
    </location>
</feature>
<dbReference type="GO" id="GO:0016747">
    <property type="term" value="F:acyltransferase activity, transferring groups other than amino-acyl groups"/>
    <property type="evidence" value="ECO:0007669"/>
    <property type="project" value="InterPro"/>
</dbReference>
<evidence type="ECO:0000256" key="2">
    <source>
        <dbReference type="ARBA" id="ARBA00023315"/>
    </source>
</evidence>
<proteinExistence type="predicted"/>
<dbReference type="SUPFAM" id="SSF55729">
    <property type="entry name" value="Acyl-CoA N-acyltransferases (Nat)"/>
    <property type="match status" value="2"/>
</dbReference>
<accession>A0A4R5TRA4</accession>
<dbReference type="InterPro" id="IPR050680">
    <property type="entry name" value="YpeA/RimI_acetyltransf"/>
</dbReference>
<dbReference type="PROSITE" id="PS51186">
    <property type="entry name" value="GNAT"/>
    <property type="match status" value="2"/>
</dbReference>
<evidence type="ECO:0000313" key="6">
    <source>
        <dbReference type="Proteomes" id="UP000295411"/>
    </source>
</evidence>
<dbReference type="AlphaFoldDB" id="A0A4R5TRA4"/>
<dbReference type="EMBL" id="SMTK01000005">
    <property type="protein sequence ID" value="TDK24259.1"/>
    <property type="molecule type" value="Genomic_DNA"/>
</dbReference>